<organism evidence="1 2">
    <name type="scientific">Fimbriimonas ginsengisoli</name>
    <dbReference type="NCBI Taxonomy" id="1005039"/>
    <lineage>
        <taxon>Bacteria</taxon>
        <taxon>Bacillati</taxon>
        <taxon>Armatimonadota</taxon>
        <taxon>Fimbriimonadia</taxon>
        <taxon>Fimbriimonadales</taxon>
        <taxon>Fimbriimonadaceae</taxon>
        <taxon>Fimbriimonas</taxon>
    </lineage>
</organism>
<evidence type="ECO:0000313" key="2">
    <source>
        <dbReference type="Proteomes" id="UP000727962"/>
    </source>
</evidence>
<comment type="caution">
    <text evidence="1">The sequence shown here is derived from an EMBL/GenBank/DDBJ whole genome shotgun (WGS) entry which is preliminary data.</text>
</comment>
<name>A0A931LVH8_FIMGI</name>
<gene>
    <name evidence="1" type="ORF">HYR64_00830</name>
</gene>
<reference evidence="1" key="1">
    <citation type="submission" date="2020-07" db="EMBL/GenBank/DDBJ databases">
        <title>Huge and variable diversity of episymbiotic CPR bacteria and DPANN archaea in groundwater ecosystems.</title>
        <authorList>
            <person name="He C.Y."/>
            <person name="Keren R."/>
            <person name="Whittaker M."/>
            <person name="Farag I.F."/>
            <person name="Doudna J."/>
            <person name="Cate J.H.D."/>
            <person name="Banfield J.F."/>
        </authorList>
    </citation>
    <scope>NUCLEOTIDE SEQUENCE</scope>
    <source>
        <strain evidence="1">NC_groundwater_17_Pr7_B-0.1um_64_12</strain>
    </source>
</reference>
<dbReference type="AlphaFoldDB" id="A0A931LVH8"/>
<evidence type="ECO:0000313" key="1">
    <source>
        <dbReference type="EMBL" id="MBI1755635.1"/>
    </source>
</evidence>
<proteinExistence type="predicted"/>
<sequence length="87" mass="9597">MRKSKADAKGRIALGPEFAGREFVVRETKSGLLIEPVRTVTVPEDEAWLWENPVALRLVLDGIQESKAGKGRLIGSFSEFADVDPDE</sequence>
<dbReference type="EMBL" id="JACOSL010000004">
    <property type="protein sequence ID" value="MBI1755635.1"/>
    <property type="molecule type" value="Genomic_DNA"/>
</dbReference>
<accession>A0A931LVH8</accession>
<protein>
    <submittedName>
        <fullName evidence="1">Uncharacterized protein</fullName>
    </submittedName>
</protein>
<dbReference type="Proteomes" id="UP000727962">
    <property type="component" value="Unassembled WGS sequence"/>
</dbReference>